<dbReference type="PANTHER" id="PTHR43401:SF2">
    <property type="entry name" value="L-THREONINE 3-DEHYDROGENASE"/>
    <property type="match status" value="1"/>
</dbReference>
<keyword evidence="1 4" id="KW-0479">Metal-binding</keyword>
<evidence type="ECO:0000256" key="2">
    <source>
        <dbReference type="ARBA" id="ARBA00022833"/>
    </source>
</evidence>
<evidence type="ECO:0000313" key="8">
    <source>
        <dbReference type="Proteomes" id="UP000521358"/>
    </source>
</evidence>
<comment type="similarity">
    <text evidence="4">Belongs to the zinc-containing alcohol dehydrogenase family.</text>
</comment>
<evidence type="ECO:0000259" key="5">
    <source>
        <dbReference type="Pfam" id="PF00107"/>
    </source>
</evidence>
<dbReference type="PANTHER" id="PTHR43401">
    <property type="entry name" value="L-THREONINE 3-DEHYDROGENASE"/>
    <property type="match status" value="1"/>
</dbReference>
<feature type="domain" description="Alcohol dehydrogenase-like N-terminal" evidence="6">
    <location>
        <begin position="25"/>
        <end position="138"/>
    </location>
</feature>
<gene>
    <name evidence="7" type="ORF">HED35_04780</name>
</gene>
<evidence type="ECO:0000256" key="4">
    <source>
        <dbReference type="RuleBase" id="RU361277"/>
    </source>
</evidence>
<dbReference type="Gene3D" id="3.90.180.10">
    <property type="entry name" value="Medium-chain alcohol dehydrogenases, catalytic domain"/>
    <property type="match status" value="1"/>
</dbReference>
<reference evidence="7 8" key="1">
    <citation type="submission" date="2020-03" db="EMBL/GenBank/DDBJ databases">
        <title>Bacterial samples isolated from urine from healthy bovine heifers (Gyr breed).</title>
        <authorList>
            <person name="Giannattasio-Ferraz S."/>
            <person name="Maskeri L."/>
            <person name="Penido A."/>
            <person name="Barbosa-Stancioli E.F."/>
            <person name="Putonti C."/>
        </authorList>
    </citation>
    <scope>NUCLEOTIDE SEQUENCE [LARGE SCALE GENOMIC DNA]</scope>
    <source>
        <strain evidence="7 8">UFMG-H7</strain>
    </source>
</reference>
<dbReference type="Pfam" id="PF08240">
    <property type="entry name" value="ADH_N"/>
    <property type="match status" value="1"/>
</dbReference>
<evidence type="ECO:0000256" key="3">
    <source>
        <dbReference type="ARBA" id="ARBA00023002"/>
    </source>
</evidence>
<dbReference type="Gene3D" id="3.40.50.720">
    <property type="entry name" value="NAD(P)-binding Rossmann-like Domain"/>
    <property type="match status" value="1"/>
</dbReference>
<accession>A0A7X6D7R9</accession>
<dbReference type="GO" id="GO:0008270">
    <property type="term" value="F:zinc ion binding"/>
    <property type="evidence" value="ECO:0007669"/>
    <property type="project" value="InterPro"/>
</dbReference>
<dbReference type="Pfam" id="PF00107">
    <property type="entry name" value="ADH_zinc_N"/>
    <property type="match status" value="1"/>
</dbReference>
<dbReference type="InterPro" id="IPR011032">
    <property type="entry name" value="GroES-like_sf"/>
</dbReference>
<name>A0A7X6D7R9_9ENTE</name>
<proteinExistence type="inferred from homology"/>
<dbReference type="InterPro" id="IPR050129">
    <property type="entry name" value="Zn_alcohol_dh"/>
</dbReference>
<dbReference type="InterPro" id="IPR036291">
    <property type="entry name" value="NAD(P)-bd_dom_sf"/>
</dbReference>
<evidence type="ECO:0000256" key="1">
    <source>
        <dbReference type="ARBA" id="ARBA00022723"/>
    </source>
</evidence>
<dbReference type="SUPFAM" id="SSF50129">
    <property type="entry name" value="GroES-like"/>
    <property type="match status" value="1"/>
</dbReference>
<dbReference type="RefSeq" id="WP_167806609.1">
    <property type="nucleotide sequence ID" value="NZ_JAAVMB010000004.1"/>
</dbReference>
<dbReference type="GO" id="GO:0016491">
    <property type="term" value="F:oxidoreductase activity"/>
    <property type="evidence" value="ECO:0007669"/>
    <property type="project" value="UniProtKB-KW"/>
</dbReference>
<feature type="domain" description="Alcohol dehydrogenase-like C-terminal" evidence="5">
    <location>
        <begin position="177"/>
        <end position="294"/>
    </location>
</feature>
<dbReference type="InterPro" id="IPR013149">
    <property type="entry name" value="ADH-like_C"/>
</dbReference>
<organism evidence="7 8">
    <name type="scientific">Vagococcus fluvialis</name>
    <dbReference type="NCBI Taxonomy" id="2738"/>
    <lineage>
        <taxon>Bacteria</taxon>
        <taxon>Bacillati</taxon>
        <taxon>Bacillota</taxon>
        <taxon>Bacilli</taxon>
        <taxon>Lactobacillales</taxon>
        <taxon>Enterococcaceae</taxon>
        <taxon>Vagococcus</taxon>
    </lineage>
</organism>
<evidence type="ECO:0000259" key="6">
    <source>
        <dbReference type="Pfam" id="PF08240"/>
    </source>
</evidence>
<protein>
    <submittedName>
        <fullName evidence="7">Galactitol-1-phosphate 5-dehydrogenase</fullName>
    </submittedName>
</protein>
<dbReference type="Proteomes" id="UP000521358">
    <property type="component" value="Unassembled WGS sequence"/>
</dbReference>
<comment type="cofactor">
    <cofactor evidence="4">
        <name>Zn(2+)</name>
        <dbReference type="ChEBI" id="CHEBI:29105"/>
    </cofactor>
</comment>
<comment type="caution">
    <text evidence="7">The sequence shown here is derived from an EMBL/GenBank/DDBJ whole genome shotgun (WGS) entry which is preliminary data.</text>
</comment>
<keyword evidence="3" id="KW-0560">Oxidoreductase</keyword>
<dbReference type="InterPro" id="IPR013154">
    <property type="entry name" value="ADH-like_N"/>
</dbReference>
<dbReference type="AlphaFoldDB" id="A0A7X6D7R9"/>
<keyword evidence="2 4" id="KW-0862">Zinc</keyword>
<dbReference type="EMBL" id="JAAVMB010000004">
    <property type="protein sequence ID" value="NKC67395.1"/>
    <property type="molecule type" value="Genomic_DNA"/>
</dbReference>
<sequence length="355" mass="38723">MESLKLYGKSDLRFEEAEKPIIRKANEVIVEVKAVGICGSDLSRYKKLGPYIPGMIWGHEFSGIISEIGEDVKEVKVGDRVATCPALVCEDLEVEECYYCKKSEYARCLNLTVVGAKHPGGFAEYVALPEKNVLKLPDSVDFESAAMIEPSAVVAHGLFKSNAKAGDDLVVVGCGNIGLLTIKWAQVMGFDKIIALDINDAALKSAKETGATHTINTLKVDPLEELAKITNHLGAQCVVESAGSPITSAQVFAYAKKGGDVIFMGIPYADVNIERFYFEQIVRKELNVIGSWNAISAPFPGDEWSATIKALSSGKIEFKSMISHRLSLSDGPSIFEEITNNRNKNFGKVMFYPNV</sequence>
<dbReference type="InterPro" id="IPR002328">
    <property type="entry name" value="ADH_Zn_CS"/>
</dbReference>
<dbReference type="PROSITE" id="PS00059">
    <property type="entry name" value="ADH_ZINC"/>
    <property type="match status" value="1"/>
</dbReference>
<dbReference type="CDD" id="cd08236">
    <property type="entry name" value="sugar_DH"/>
    <property type="match status" value="1"/>
</dbReference>
<evidence type="ECO:0000313" key="7">
    <source>
        <dbReference type="EMBL" id="NKC67395.1"/>
    </source>
</evidence>
<dbReference type="SUPFAM" id="SSF51735">
    <property type="entry name" value="NAD(P)-binding Rossmann-fold domains"/>
    <property type="match status" value="1"/>
</dbReference>